<protein>
    <recommendedName>
        <fullName evidence="4">MPN domain-containing protein</fullName>
    </recommendedName>
</protein>
<dbReference type="GO" id="GO:0008237">
    <property type="term" value="F:metallopeptidase activity"/>
    <property type="evidence" value="ECO:0007669"/>
    <property type="project" value="InterPro"/>
</dbReference>
<dbReference type="FunFam" id="3.40.140.10:FF:000013">
    <property type="entry name" value="26S proteasome non-ATPase regulatory subunit 7"/>
    <property type="match status" value="1"/>
</dbReference>
<feature type="compositionally biased region" description="Basic and acidic residues" evidence="3">
    <location>
        <begin position="298"/>
        <end position="312"/>
    </location>
</feature>
<dbReference type="InterPro" id="IPR037518">
    <property type="entry name" value="MPN"/>
</dbReference>
<dbReference type="GO" id="GO:0048731">
    <property type="term" value="P:system development"/>
    <property type="evidence" value="ECO:0007669"/>
    <property type="project" value="UniProtKB-ARBA"/>
</dbReference>
<organism evidence="5 6">
    <name type="scientific">Triparma columacea</name>
    <dbReference type="NCBI Taxonomy" id="722753"/>
    <lineage>
        <taxon>Eukaryota</taxon>
        <taxon>Sar</taxon>
        <taxon>Stramenopiles</taxon>
        <taxon>Ochrophyta</taxon>
        <taxon>Bolidophyceae</taxon>
        <taxon>Parmales</taxon>
        <taxon>Triparmaceae</taxon>
        <taxon>Triparma</taxon>
    </lineage>
</organism>
<dbReference type="InterPro" id="IPR024969">
    <property type="entry name" value="EIF3F/CSN6-like_C"/>
</dbReference>
<reference evidence="6" key="1">
    <citation type="journal article" date="2023" name="Commun. Biol.">
        <title>Genome analysis of Parmales, the sister group of diatoms, reveals the evolutionary specialization of diatoms from phago-mixotrophs to photoautotrophs.</title>
        <authorList>
            <person name="Ban H."/>
            <person name="Sato S."/>
            <person name="Yoshikawa S."/>
            <person name="Yamada K."/>
            <person name="Nakamura Y."/>
            <person name="Ichinomiya M."/>
            <person name="Sato N."/>
            <person name="Blanc-Mathieu R."/>
            <person name="Endo H."/>
            <person name="Kuwata A."/>
            <person name="Ogata H."/>
        </authorList>
    </citation>
    <scope>NUCLEOTIDE SEQUENCE [LARGE SCALE GENOMIC DNA]</scope>
</reference>
<proteinExistence type="inferred from homology"/>
<dbReference type="Proteomes" id="UP001165065">
    <property type="component" value="Unassembled WGS sequence"/>
</dbReference>
<evidence type="ECO:0000256" key="2">
    <source>
        <dbReference type="ARBA" id="ARBA00022942"/>
    </source>
</evidence>
<keyword evidence="2" id="KW-0647">Proteasome</keyword>
<dbReference type="InterPro" id="IPR033858">
    <property type="entry name" value="MPN_RPN7_8"/>
</dbReference>
<dbReference type="Gene3D" id="3.40.140.10">
    <property type="entry name" value="Cytidine Deaminase, domain 2"/>
    <property type="match status" value="1"/>
</dbReference>
<dbReference type="InterPro" id="IPR000555">
    <property type="entry name" value="JAMM/MPN+_dom"/>
</dbReference>
<evidence type="ECO:0000259" key="4">
    <source>
        <dbReference type="PROSITE" id="PS50249"/>
    </source>
</evidence>
<dbReference type="OrthoDB" id="10256771at2759"/>
<dbReference type="CDD" id="cd08062">
    <property type="entry name" value="MPN_RPN7_8"/>
    <property type="match status" value="1"/>
</dbReference>
<accession>A0A9W7GFD2</accession>
<dbReference type="Pfam" id="PF01398">
    <property type="entry name" value="JAB"/>
    <property type="match status" value="1"/>
</dbReference>
<dbReference type="GO" id="GO:0043161">
    <property type="term" value="P:proteasome-mediated ubiquitin-dependent protein catabolic process"/>
    <property type="evidence" value="ECO:0007669"/>
    <property type="project" value="TreeGrafter"/>
</dbReference>
<dbReference type="SMART" id="SM00232">
    <property type="entry name" value="JAB_MPN"/>
    <property type="match status" value="1"/>
</dbReference>
<evidence type="ECO:0000256" key="1">
    <source>
        <dbReference type="ARBA" id="ARBA00008568"/>
    </source>
</evidence>
<comment type="similarity">
    <text evidence="1">Belongs to the peptidase M67A family.</text>
</comment>
<keyword evidence="6" id="KW-1185">Reference proteome</keyword>
<dbReference type="EMBL" id="BRYA01000213">
    <property type="protein sequence ID" value="GMI44347.1"/>
    <property type="molecule type" value="Genomic_DNA"/>
</dbReference>
<evidence type="ECO:0000313" key="5">
    <source>
        <dbReference type="EMBL" id="GMI44347.1"/>
    </source>
</evidence>
<sequence length="312" mass="34830">MEAAVPASTGPQSVVVHPLVLLSAVDHYNRVAKDTKKRVVGVLLGASHRGKVDVTNSFAVPFEEDSKNKDVWFLDHNYLENMFNMFRKVAAKERIVGFYSSGPKIRGNDLAIESLMRKFCPSPVFVIIDVRPNQQEIPTTAYKAVEEVEGDGKEIQRTFQHLPSSIEAMEAEEVGVEHLLRDINDPTTSTIANQVKSKILALGSLSEKLKDMQKYLQAVLDGSKSPNHQILYNMQAMFNLLPNLNVPALASALVVKSNDMHLVVYLASLCRSVIALHNLVTNRIQHQEGGKEEEEEKKEEGKEEKKEEVKAN</sequence>
<dbReference type="PANTHER" id="PTHR10540:SF7">
    <property type="entry name" value="26S PROTEASOME NON-ATPASE REGULATORY SUBUNIT 7"/>
    <property type="match status" value="1"/>
</dbReference>
<dbReference type="PROSITE" id="PS50249">
    <property type="entry name" value="MPN"/>
    <property type="match status" value="1"/>
</dbReference>
<dbReference type="Pfam" id="PF13012">
    <property type="entry name" value="MitMem_reg"/>
    <property type="match status" value="1"/>
</dbReference>
<feature type="region of interest" description="Disordered" evidence="3">
    <location>
        <begin position="285"/>
        <end position="312"/>
    </location>
</feature>
<evidence type="ECO:0000256" key="3">
    <source>
        <dbReference type="SAM" id="MobiDB-lite"/>
    </source>
</evidence>
<dbReference type="GO" id="GO:0005838">
    <property type="term" value="C:proteasome regulatory particle"/>
    <property type="evidence" value="ECO:0007669"/>
    <property type="project" value="InterPro"/>
</dbReference>
<comment type="caution">
    <text evidence="5">The sequence shown here is derived from an EMBL/GenBank/DDBJ whole genome shotgun (WGS) entry which is preliminary data.</text>
</comment>
<dbReference type="AlphaFoldDB" id="A0A9W7GFD2"/>
<name>A0A9W7GFD2_9STRA</name>
<gene>
    <name evidence="5" type="ORF">TrCOL_g423</name>
</gene>
<feature type="domain" description="MPN" evidence="4">
    <location>
        <begin position="14"/>
        <end position="148"/>
    </location>
</feature>
<dbReference type="PANTHER" id="PTHR10540">
    <property type="entry name" value="EUKARYOTIC TRANSLATION INITIATION FACTOR 3 SUBUNIT F-RELATED"/>
    <property type="match status" value="1"/>
</dbReference>
<evidence type="ECO:0000313" key="6">
    <source>
        <dbReference type="Proteomes" id="UP001165065"/>
    </source>
</evidence>